<dbReference type="GO" id="GO:0003676">
    <property type="term" value="F:nucleic acid binding"/>
    <property type="evidence" value="ECO:0007669"/>
    <property type="project" value="InterPro"/>
</dbReference>
<dbReference type="EMBL" id="FMID01000061">
    <property type="protein sequence ID" value="SCL76574.1"/>
    <property type="molecule type" value="Genomic_DNA"/>
</dbReference>
<dbReference type="Pfam" id="PF01870">
    <property type="entry name" value="Hjc"/>
    <property type="match status" value="1"/>
</dbReference>
<organism evidence="2 3">
    <name type="scientific">Methanoculleus chikugoensis</name>
    <dbReference type="NCBI Taxonomy" id="118126"/>
    <lineage>
        <taxon>Archaea</taxon>
        <taxon>Methanobacteriati</taxon>
        <taxon>Methanobacteriota</taxon>
        <taxon>Stenosarchaea group</taxon>
        <taxon>Methanomicrobia</taxon>
        <taxon>Methanomicrobiales</taxon>
        <taxon>Methanomicrobiaceae</taxon>
        <taxon>Methanoculleus</taxon>
    </lineage>
</organism>
<dbReference type="Proteomes" id="UP000184671">
    <property type="component" value="Unassembled WGS sequence"/>
</dbReference>
<gene>
    <name evidence="2" type="ORF">L21_2509</name>
</gene>
<evidence type="ECO:0000256" key="1">
    <source>
        <dbReference type="SAM" id="MobiDB-lite"/>
    </source>
</evidence>
<protein>
    <submittedName>
        <fullName evidence="2">Uncharacterized protein</fullName>
    </submittedName>
</protein>
<evidence type="ECO:0000313" key="2">
    <source>
        <dbReference type="EMBL" id="SCL76574.1"/>
    </source>
</evidence>
<dbReference type="InterPro" id="IPR011856">
    <property type="entry name" value="tRNA_endonuc-like_dom_sf"/>
</dbReference>
<dbReference type="Gene3D" id="3.40.1350.10">
    <property type="match status" value="1"/>
</dbReference>
<feature type="compositionally biased region" description="Polar residues" evidence="1">
    <location>
        <begin position="71"/>
        <end position="87"/>
    </location>
</feature>
<dbReference type="AlphaFoldDB" id="A0A1M4MNR6"/>
<feature type="region of interest" description="Disordered" evidence="1">
    <location>
        <begin position="68"/>
        <end position="87"/>
    </location>
</feature>
<sequence length="87" mass="9806">MDSLDPRYYPAIECKSISGKKIYFSQHFHFDKNNVHQIDAITDFIRKTGGRGFLAVEFRFGAGGRRRRTSCPGTRCSTTAGTSRASR</sequence>
<dbReference type="STRING" id="118126.L21_2509"/>
<proteinExistence type="predicted"/>
<evidence type="ECO:0000313" key="3">
    <source>
        <dbReference type="Proteomes" id="UP000184671"/>
    </source>
</evidence>
<dbReference type="InterPro" id="IPR002732">
    <property type="entry name" value="Hjc"/>
</dbReference>
<reference evidence="2 3" key="1">
    <citation type="submission" date="2016-08" db="EMBL/GenBank/DDBJ databases">
        <authorList>
            <person name="Seilhamer J.J."/>
        </authorList>
    </citation>
    <scope>NUCLEOTIDE SEQUENCE [LARGE SCALE GENOMIC DNA]</scope>
    <source>
        <strain evidence="2">L21-II-0</strain>
    </source>
</reference>
<accession>A0A1M4MNR6</accession>
<name>A0A1M4MNR6_9EURY</name>
<dbReference type="RefSeq" id="WP_256713210.1">
    <property type="nucleotide sequence ID" value="NZ_FMID01000061.1"/>
</dbReference>